<dbReference type="OrthoDB" id="9989112at2759"/>
<reference evidence="10" key="1">
    <citation type="submission" date="2025-08" db="UniProtKB">
        <authorList>
            <consortium name="RefSeq"/>
        </authorList>
    </citation>
    <scope>IDENTIFICATION</scope>
</reference>
<evidence type="ECO:0000256" key="1">
    <source>
        <dbReference type="ARBA" id="ARBA00022723"/>
    </source>
</evidence>
<keyword evidence="6" id="KW-0175">Coiled coil</keyword>
<dbReference type="PROSITE" id="PS51421">
    <property type="entry name" value="RAS"/>
    <property type="match status" value="1"/>
</dbReference>
<keyword evidence="9" id="KW-1185">Reference proteome</keyword>
<dbReference type="Gene3D" id="3.40.50.300">
    <property type="entry name" value="P-loop containing nucleotide triphosphate hydrolases"/>
    <property type="match status" value="1"/>
</dbReference>
<dbReference type="SUPFAM" id="SSF47473">
    <property type="entry name" value="EF-hand"/>
    <property type="match status" value="1"/>
</dbReference>
<evidence type="ECO:0000256" key="3">
    <source>
        <dbReference type="ARBA" id="ARBA00022837"/>
    </source>
</evidence>
<dbReference type="InterPro" id="IPR005225">
    <property type="entry name" value="Small_GTP-bd"/>
</dbReference>
<sequence length="663" mass="74409">MSAWLGDGEVLEGEGSGMTSPRPPRSPRPRGRGGSSSSSTVSSPWGRGGVTSPSAQDALSLSGHQEGMGKAKELFELCDKEAKGFITKRDMQRLEGELPLSPDQLEVVFESLDRDSNGFLTPMEFHTGLGALVGEQEMETHTEPPAEESKRKEDPGQLRFTQILAELGADRVFRDQWQLCALWSELHRERPELLSVLEEVFSQAVAHLQDSLREKESLEQALIRREYEHDREVQSIYEDMESQIREEREKRKAQDSMKPLDRSEQLQEELMMCEQELEFTLTKQRELESRMSSLRAEQAASHEQNQLLHGLNLQLQEQLDTSREGLQTALNQLELLQTSISQETQGRERVVLKVSRNMQREKESLMRQLDLLRDMNKRLRDDKDAHQSQKRMCGRKRPLEKKGSVIGDYMQQVLPATRHVSSSSEGANCFVDRLAEAGDSRATANGRAGIADGHSESTEPQSPQGTGVVCPQRVFKVVFLGNSGVGKSSFIHHYCRGSFPNNLCSTVGIDFQVRNVQLDSCTIALQLWDTAGQERFHSITQQYYRKADGILAVYDVTKAPSLASVTGWLNQVQERVSEGAVLMLLGNKSDMAEREGRQVPQREGQKVAERYQAEFFECSAKSGHNVVEAMTQLARLLALQQDRQCESALLLGGQSTARGRCCK</sequence>
<dbReference type="InterPro" id="IPR011992">
    <property type="entry name" value="EF-hand-dom_pair"/>
</dbReference>
<dbReference type="AlphaFoldDB" id="A0A6P8F9P1"/>
<keyword evidence="3" id="KW-0106">Calcium</keyword>
<keyword evidence="4" id="KW-0342">GTP-binding</keyword>
<dbReference type="PROSITE" id="PS00018">
    <property type="entry name" value="EF_HAND_1"/>
    <property type="match status" value="1"/>
</dbReference>
<dbReference type="GeneID" id="105904238"/>
<dbReference type="NCBIfam" id="TIGR00231">
    <property type="entry name" value="small_GTP"/>
    <property type="match status" value="1"/>
</dbReference>
<dbReference type="SMART" id="SM00176">
    <property type="entry name" value="RAN"/>
    <property type="match status" value="1"/>
</dbReference>
<evidence type="ECO:0000256" key="4">
    <source>
        <dbReference type="ARBA" id="ARBA00023134"/>
    </source>
</evidence>
<evidence type="ECO:0000259" key="8">
    <source>
        <dbReference type="PROSITE" id="PS50222"/>
    </source>
</evidence>
<dbReference type="FunFam" id="3.40.50.300:FF:001129">
    <property type="entry name" value="ras-related protein Rab-44 isoform X2"/>
    <property type="match status" value="1"/>
</dbReference>
<dbReference type="InterPro" id="IPR050227">
    <property type="entry name" value="Rab"/>
</dbReference>
<proteinExistence type="predicted"/>
<dbReference type="SMART" id="SM00054">
    <property type="entry name" value="EFh"/>
    <property type="match status" value="2"/>
</dbReference>
<dbReference type="KEGG" id="char:105904238"/>
<dbReference type="PROSITE" id="PS50222">
    <property type="entry name" value="EF_HAND_2"/>
    <property type="match status" value="1"/>
</dbReference>
<feature type="domain" description="EF-hand" evidence="8">
    <location>
        <begin position="100"/>
        <end position="135"/>
    </location>
</feature>
<dbReference type="SMART" id="SM00175">
    <property type="entry name" value="RAB"/>
    <property type="match status" value="1"/>
</dbReference>
<dbReference type="GO" id="GO:0005509">
    <property type="term" value="F:calcium ion binding"/>
    <property type="evidence" value="ECO:0007669"/>
    <property type="project" value="InterPro"/>
</dbReference>
<evidence type="ECO:0000256" key="7">
    <source>
        <dbReference type="SAM" id="MobiDB-lite"/>
    </source>
</evidence>
<dbReference type="GO" id="GO:0005525">
    <property type="term" value="F:GTP binding"/>
    <property type="evidence" value="ECO:0007669"/>
    <property type="project" value="UniProtKB-KW"/>
</dbReference>
<dbReference type="PRINTS" id="PR00449">
    <property type="entry name" value="RASTRNSFRMNG"/>
</dbReference>
<dbReference type="SMART" id="SM00174">
    <property type="entry name" value="RHO"/>
    <property type="match status" value="1"/>
</dbReference>
<gene>
    <name evidence="10" type="primary">cracr2b</name>
</gene>
<evidence type="ECO:0000256" key="6">
    <source>
        <dbReference type="SAM" id="Coils"/>
    </source>
</evidence>
<dbReference type="GO" id="GO:0003924">
    <property type="term" value="F:GTPase activity"/>
    <property type="evidence" value="ECO:0007669"/>
    <property type="project" value="InterPro"/>
</dbReference>
<dbReference type="SMART" id="SM00173">
    <property type="entry name" value="RAS"/>
    <property type="match status" value="1"/>
</dbReference>
<feature type="compositionally biased region" description="Polar residues" evidence="7">
    <location>
        <begin position="51"/>
        <end position="60"/>
    </location>
</feature>
<dbReference type="InterPro" id="IPR001806">
    <property type="entry name" value="Small_GTPase"/>
</dbReference>
<dbReference type="PANTHER" id="PTHR47977">
    <property type="entry name" value="RAS-RELATED PROTEIN RAB"/>
    <property type="match status" value="1"/>
</dbReference>
<dbReference type="CTD" id="283229"/>
<dbReference type="InterPro" id="IPR018247">
    <property type="entry name" value="EF_Hand_1_Ca_BS"/>
</dbReference>
<feature type="region of interest" description="Disordered" evidence="7">
    <location>
        <begin position="1"/>
        <end position="60"/>
    </location>
</feature>
<evidence type="ECO:0000313" key="9">
    <source>
        <dbReference type="Proteomes" id="UP000515152"/>
    </source>
</evidence>
<feature type="region of interest" description="Disordered" evidence="7">
    <location>
        <begin position="444"/>
        <end position="466"/>
    </location>
</feature>
<dbReference type="InterPro" id="IPR002048">
    <property type="entry name" value="EF_hand_dom"/>
</dbReference>
<feature type="compositionally biased region" description="Low complexity" evidence="7">
    <location>
        <begin position="35"/>
        <end position="45"/>
    </location>
</feature>
<dbReference type="Proteomes" id="UP000515152">
    <property type="component" value="Chromosome 3"/>
</dbReference>
<keyword evidence="5" id="KW-0449">Lipoprotein</keyword>
<keyword evidence="1" id="KW-0479">Metal-binding</keyword>
<dbReference type="InterPro" id="IPR027417">
    <property type="entry name" value="P-loop_NTPase"/>
</dbReference>
<name>A0A6P8F9P1_CLUHA</name>
<organism evidence="9 10">
    <name type="scientific">Clupea harengus</name>
    <name type="common">Atlantic herring</name>
    <dbReference type="NCBI Taxonomy" id="7950"/>
    <lineage>
        <taxon>Eukaryota</taxon>
        <taxon>Metazoa</taxon>
        <taxon>Chordata</taxon>
        <taxon>Craniata</taxon>
        <taxon>Vertebrata</taxon>
        <taxon>Euteleostomi</taxon>
        <taxon>Actinopterygii</taxon>
        <taxon>Neopterygii</taxon>
        <taxon>Teleostei</taxon>
        <taxon>Clupei</taxon>
        <taxon>Clupeiformes</taxon>
        <taxon>Clupeoidei</taxon>
        <taxon>Clupeidae</taxon>
        <taxon>Clupea</taxon>
    </lineage>
</organism>
<dbReference type="CDD" id="cd00154">
    <property type="entry name" value="Rab"/>
    <property type="match status" value="1"/>
</dbReference>
<protein>
    <submittedName>
        <fullName evidence="10">EF-hand calcium-binding domain-containing protein 4A isoform X1</fullName>
    </submittedName>
</protein>
<dbReference type="SUPFAM" id="SSF52540">
    <property type="entry name" value="P-loop containing nucleoside triphosphate hydrolases"/>
    <property type="match status" value="1"/>
</dbReference>
<evidence type="ECO:0000313" key="10">
    <source>
        <dbReference type="RefSeq" id="XP_031420490.1"/>
    </source>
</evidence>
<dbReference type="PROSITE" id="PS51419">
    <property type="entry name" value="RAB"/>
    <property type="match status" value="1"/>
</dbReference>
<accession>A0A6P8F9P1</accession>
<dbReference type="Pfam" id="PF00071">
    <property type="entry name" value="Ras"/>
    <property type="match status" value="1"/>
</dbReference>
<dbReference type="RefSeq" id="XP_031420490.1">
    <property type="nucleotide sequence ID" value="XM_031564630.2"/>
</dbReference>
<feature type="compositionally biased region" description="Basic and acidic residues" evidence="7">
    <location>
        <begin position="242"/>
        <end position="261"/>
    </location>
</feature>
<evidence type="ECO:0000256" key="2">
    <source>
        <dbReference type="ARBA" id="ARBA00022741"/>
    </source>
</evidence>
<evidence type="ECO:0000256" key="5">
    <source>
        <dbReference type="ARBA" id="ARBA00023288"/>
    </source>
</evidence>
<feature type="region of interest" description="Disordered" evidence="7">
    <location>
        <begin position="239"/>
        <end position="261"/>
    </location>
</feature>
<dbReference type="Gene3D" id="1.10.238.10">
    <property type="entry name" value="EF-hand"/>
    <property type="match status" value="1"/>
</dbReference>
<keyword evidence="2" id="KW-0547">Nucleotide-binding</keyword>
<feature type="coiled-coil region" evidence="6">
    <location>
        <begin position="355"/>
        <end position="389"/>
    </location>
</feature>